<evidence type="ECO:0000256" key="5">
    <source>
        <dbReference type="ARBA" id="ARBA00022777"/>
    </source>
</evidence>
<dbReference type="PRINTS" id="PR00344">
    <property type="entry name" value="BCTRLSENSOR"/>
</dbReference>
<dbReference type="InterPro" id="IPR050351">
    <property type="entry name" value="BphY/WalK/GraS-like"/>
</dbReference>
<reference evidence="9 10" key="1">
    <citation type="submission" date="2014-02" db="EMBL/GenBank/DDBJ databases">
        <title>The small core and large imbalanced accessory genome model reveals a collaborative survival strategy of Sorangium cellulosum strains in nature.</title>
        <authorList>
            <person name="Han K."/>
            <person name="Peng R."/>
            <person name="Blom J."/>
            <person name="Li Y.-Z."/>
        </authorList>
    </citation>
    <scope>NUCLEOTIDE SEQUENCE [LARGE SCALE GENOMIC DNA]</scope>
    <source>
        <strain evidence="9 10">So0149</strain>
    </source>
</reference>
<dbReference type="Gene3D" id="3.30.565.10">
    <property type="entry name" value="Histidine kinase-like ATPase, C-terminal domain"/>
    <property type="match status" value="1"/>
</dbReference>
<organism evidence="9 10">
    <name type="scientific">Sorangium cellulosum</name>
    <name type="common">Polyangium cellulosum</name>
    <dbReference type="NCBI Taxonomy" id="56"/>
    <lineage>
        <taxon>Bacteria</taxon>
        <taxon>Pseudomonadati</taxon>
        <taxon>Myxococcota</taxon>
        <taxon>Polyangia</taxon>
        <taxon>Polyangiales</taxon>
        <taxon>Polyangiaceae</taxon>
        <taxon>Sorangium</taxon>
    </lineage>
</organism>
<dbReference type="GO" id="GO:0007234">
    <property type="term" value="P:osmosensory signaling via phosphorelay pathway"/>
    <property type="evidence" value="ECO:0007669"/>
    <property type="project" value="TreeGrafter"/>
</dbReference>
<evidence type="ECO:0000256" key="6">
    <source>
        <dbReference type="ARBA" id="ARBA00023136"/>
    </source>
</evidence>
<dbReference type="PANTHER" id="PTHR42878">
    <property type="entry name" value="TWO-COMPONENT HISTIDINE KINASE"/>
    <property type="match status" value="1"/>
</dbReference>
<dbReference type="Pfam" id="PF02518">
    <property type="entry name" value="HATPase_c"/>
    <property type="match status" value="1"/>
</dbReference>
<dbReference type="PANTHER" id="PTHR42878:SF15">
    <property type="entry name" value="BACTERIOPHYTOCHROME"/>
    <property type="match status" value="1"/>
</dbReference>
<dbReference type="AlphaFoldDB" id="A0A150SMC0"/>
<evidence type="ECO:0000256" key="2">
    <source>
        <dbReference type="ARBA" id="ARBA00012438"/>
    </source>
</evidence>
<dbReference type="InterPro" id="IPR013656">
    <property type="entry name" value="PAS_4"/>
</dbReference>
<dbReference type="CDD" id="cd00130">
    <property type="entry name" value="PAS"/>
    <property type="match status" value="1"/>
</dbReference>
<dbReference type="InterPro" id="IPR035965">
    <property type="entry name" value="PAS-like_dom_sf"/>
</dbReference>
<dbReference type="Gene3D" id="3.30.450.20">
    <property type="entry name" value="PAS domain"/>
    <property type="match status" value="4"/>
</dbReference>
<evidence type="ECO:0000313" key="9">
    <source>
        <dbReference type="EMBL" id="KYF93550.1"/>
    </source>
</evidence>
<dbReference type="CDD" id="cd00082">
    <property type="entry name" value="HisKA"/>
    <property type="match status" value="1"/>
</dbReference>
<dbReference type="InterPro" id="IPR004358">
    <property type="entry name" value="Sig_transdc_His_kin-like_C"/>
</dbReference>
<dbReference type="InterPro" id="IPR036097">
    <property type="entry name" value="HisK_dim/P_sf"/>
</dbReference>
<dbReference type="SMART" id="SM00387">
    <property type="entry name" value="HATPase_c"/>
    <property type="match status" value="1"/>
</dbReference>
<gene>
    <name evidence="9" type="ORF">BE18_40770</name>
</gene>
<evidence type="ECO:0000256" key="1">
    <source>
        <dbReference type="ARBA" id="ARBA00000085"/>
    </source>
</evidence>
<dbReference type="Proteomes" id="UP000075515">
    <property type="component" value="Unassembled WGS sequence"/>
</dbReference>
<dbReference type="SUPFAM" id="SSF55874">
    <property type="entry name" value="ATPase domain of HSP90 chaperone/DNA topoisomerase II/histidine kinase"/>
    <property type="match status" value="1"/>
</dbReference>
<keyword evidence="3" id="KW-0597">Phosphoprotein</keyword>
<dbReference type="Pfam" id="PF00512">
    <property type="entry name" value="HisKA"/>
    <property type="match status" value="1"/>
</dbReference>
<dbReference type="SMART" id="SM00388">
    <property type="entry name" value="HisKA"/>
    <property type="match status" value="1"/>
</dbReference>
<feature type="domain" description="Histidine kinase" evidence="7">
    <location>
        <begin position="609"/>
        <end position="820"/>
    </location>
</feature>
<comment type="catalytic activity">
    <reaction evidence="1">
        <text>ATP + protein L-histidine = ADP + protein N-phospho-L-histidine.</text>
        <dbReference type="EC" id="2.7.13.3"/>
    </reaction>
</comment>
<comment type="caution">
    <text evidence="9">The sequence shown here is derived from an EMBL/GenBank/DDBJ whole genome shotgun (WGS) entry which is preliminary data.</text>
</comment>
<dbReference type="GO" id="GO:0000155">
    <property type="term" value="F:phosphorelay sensor kinase activity"/>
    <property type="evidence" value="ECO:0007669"/>
    <property type="project" value="InterPro"/>
</dbReference>
<name>A0A150SMC0_SORCE</name>
<dbReference type="SMART" id="SM00091">
    <property type="entry name" value="PAS"/>
    <property type="match status" value="3"/>
</dbReference>
<dbReference type="SUPFAM" id="SSF55785">
    <property type="entry name" value="PYP-like sensor domain (PAS domain)"/>
    <property type="match status" value="4"/>
</dbReference>
<accession>A0A150SMC0</accession>
<dbReference type="SUPFAM" id="SSF47384">
    <property type="entry name" value="Homodimeric domain of signal transducing histidine kinase"/>
    <property type="match status" value="1"/>
</dbReference>
<sequence length="820" mass="91023">MKPTSRTHFAPAESTVAAGGGRRPAIADVFPGASELSALCREKDWGATPLGPVERWPQSLKTAVSIVLSSSFPMIVLWGPELVQIYNDAYRLLMGAKHPAGLGQANRECWPEVWHINEGIYPRVFQGETISFKETMYPLAPHGRVEEHYLTLCYNPVRDESGAVGGVFVTVFDVTQEVRTRIERDRALAEAKAERERLYEVFMQVPAIIAVLEGPEHTFTVANPRYLELVGRRDLVGKPLREALPEVVGQGFPELVDSVRRSGKPFVAHEALVKLDRRGDGVLDEVYLDFVYQPLKDARGSVFGIMAHAVETTEQVLARKRVEELAAERAAMLGQIADAVVTFDSEGRVNFLNDMARALYPELRAGATLAEQQERLPLERLDGTPYPAEQLPPARARRGERVIDETWVVRSPGAAPRRMQGSAVPVYGEQGRHIGVVLTARDIAEQHRLQQQLEHERNRLNDVFLQAPAAIMVTRGPTHVIEAANPLYAHVTGERPLLGRTVREAFPDLVDQGFPALYDQVLATREPYVGNEALVRVERFGRTEEAYFNFVYQPLIGEDGSAFGVMTHAIEVTDMVRARQQAEQRAVELTRLTQALEQSNRELDRFAYVTSHDLKAPLRGIASLAQWLQEDVGELLSPGSQEHIKLLLGRVHRMEALIDGILAYSRAGRVRDAAAPVDTATMVREALDLLAPPEHVQIAVQPGLPTLMAERVPLQQVFMNLLGNAIKFSALARPDPLVRLGFRPAGDAFEFFVTDNGPGIAPEYHERIWGIFQTLEARDKVEGAGIGLSVVKKIIETRGGRVWVESTPGQGATFRFTWPA</sequence>
<dbReference type="InterPro" id="IPR003661">
    <property type="entry name" value="HisK_dim/P_dom"/>
</dbReference>
<dbReference type="EMBL" id="JEMC01001816">
    <property type="protein sequence ID" value="KYF93550.1"/>
    <property type="molecule type" value="Genomic_DNA"/>
</dbReference>
<evidence type="ECO:0000313" key="10">
    <source>
        <dbReference type="Proteomes" id="UP000075515"/>
    </source>
</evidence>
<dbReference type="GO" id="GO:0030295">
    <property type="term" value="F:protein kinase activator activity"/>
    <property type="evidence" value="ECO:0007669"/>
    <property type="project" value="TreeGrafter"/>
</dbReference>
<evidence type="ECO:0000259" key="8">
    <source>
        <dbReference type="PROSITE" id="PS50113"/>
    </source>
</evidence>
<dbReference type="GO" id="GO:0016020">
    <property type="term" value="C:membrane"/>
    <property type="evidence" value="ECO:0007669"/>
    <property type="project" value="UniProtKB-SubCell"/>
</dbReference>
<dbReference type="Gene3D" id="1.10.287.130">
    <property type="match status" value="1"/>
</dbReference>
<feature type="domain" description="PAC" evidence="8">
    <location>
        <begin position="402"/>
        <end position="455"/>
    </location>
</feature>
<evidence type="ECO:0000256" key="4">
    <source>
        <dbReference type="ARBA" id="ARBA00022679"/>
    </source>
</evidence>
<dbReference type="PROSITE" id="PS50109">
    <property type="entry name" value="HIS_KIN"/>
    <property type="match status" value="1"/>
</dbReference>
<dbReference type="PROSITE" id="PS50113">
    <property type="entry name" value="PAC"/>
    <property type="match status" value="1"/>
</dbReference>
<keyword evidence="5 9" id="KW-0418">Kinase</keyword>
<dbReference type="InterPro" id="IPR005467">
    <property type="entry name" value="His_kinase_dom"/>
</dbReference>
<keyword evidence="4" id="KW-0808">Transferase</keyword>
<proteinExistence type="predicted"/>
<evidence type="ECO:0000256" key="3">
    <source>
        <dbReference type="ARBA" id="ARBA00022553"/>
    </source>
</evidence>
<dbReference type="GO" id="GO:0000156">
    <property type="term" value="F:phosphorelay response regulator activity"/>
    <property type="evidence" value="ECO:0007669"/>
    <property type="project" value="TreeGrafter"/>
</dbReference>
<dbReference type="InterPro" id="IPR036890">
    <property type="entry name" value="HATPase_C_sf"/>
</dbReference>
<dbReference type="InterPro" id="IPR000014">
    <property type="entry name" value="PAS"/>
</dbReference>
<dbReference type="Pfam" id="PF08448">
    <property type="entry name" value="PAS_4"/>
    <property type="match status" value="4"/>
</dbReference>
<dbReference type="InterPro" id="IPR000700">
    <property type="entry name" value="PAS-assoc_C"/>
</dbReference>
<dbReference type="InterPro" id="IPR003594">
    <property type="entry name" value="HATPase_dom"/>
</dbReference>
<keyword evidence="6" id="KW-0472">Membrane</keyword>
<protein>
    <recommendedName>
        <fullName evidence="2">histidine kinase</fullName>
        <ecNumber evidence="2">2.7.13.3</ecNumber>
    </recommendedName>
</protein>
<evidence type="ECO:0000259" key="7">
    <source>
        <dbReference type="PROSITE" id="PS50109"/>
    </source>
</evidence>
<dbReference type="EC" id="2.7.13.3" evidence="2"/>